<proteinExistence type="predicted"/>
<name>A0A6A6F9T5_9PEZI</name>
<dbReference type="PROSITE" id="PS50174">
    <property type="entry name" value="G_PATCH"/>
    <property type="match status" value="1"/>
</dbReference>
<dbReference type="EMBL" id="ML992683">
    <property type="protein sequence ID" value="KAF2210095.1"/>
    <property type="molecule type" value="Genomic_DNA"/>
</dbReference>
<feature type="compositionally biased region" description="Polar residues" evidence="1">
    <location>
        <begin position="11"/>
        <end position="20"/>
    </location>
</feature>
<feature type="compositionally biased region" description="Low complexity" evidence="1">
    <location>
        <begin position="45"/>
        <end position="66"/>
    </location>
</feature>
<feature type="region of interest" description="Disordered" evidence="1">
    <location>
        <begin position="129"/>
        <end position="167"/>
    </location>
</feature>
<dbReference type="AlphaFoldDB" id="A0A6A6F9T5"/>
<dbReference type="SMART" id="SM00443">
    <property type="entry name" value="G_patch"/>
    <property type="match status" value="1"/>
</dbReference>
<keyword evidence="4" id="KW-1185">Reference proteome</keyword>
<feature type="compositionally biased region" description="Basic and acidic residues" evidence="1">
    <location>
        <begin position="1"/>
        <end position="10"/>
    </location>
</feature>
<protein>
    <recommendedName>
        <fullName evidence="2">G-patch domain-containing protein</fullName>
    </recommendedName>
</protein>
<feature type="region of interest" description="Disordered" evidence="1">
    <location>
        <begin position="205"/>
        <end position="277"/>
    </location>
</feature>
<reference evidence="3" key="1">
    <citation type="journal article" date="2020" name="Stud. Mycol.">
        <title>101 Dothideomycetes genomes: a test case for predicting lifestyles and emergence of pathogens.</title>
        <authorList>
            <person name="Haridas S."/>
            <person name="Albert R."/>
            <person name="Binder M."/>
            <person name="Bloem J."/>
            <person name="Labutti K."/>
            <person name="Salamov A."/>
            <person name="Andreopoulos B."/>
            <person name="Baker S."/>
            <person name="Barry K."/>
            <person name="Bills G."/>
            <person name="Bluhm B."/>
            <person name="Cannon C."/>
            <person name="Castanera R."/>
            <person name="Culley D."/>
            <person name="Daum C."/>
            <person name="Ezra D."/>
            <person name="Gonzalez J."/>
            <person name="Henrissat B."/>
            <person name="Kuo A."/>
            <person name="Liang C."/>
            <person name="Lipzen A."/>
            <person name="Lutzoni F."/>
            <person name="Magnuson J."/>
            <person name="Mondo S."/>
            <person name="Nolan M."/>
            <person name="Ohm R."/>
            <person name="Pangilinan J."/>
            <person name="Park H.-J."/>
            <person name="Ramirez L."/>
            <person name="Alfaro M."/>
            <person name="Sun H."/>
            <person name="Tritt A."/>
            <person name="Yoshinaga Y."/>
            <person name="Zwiers L.-H."/>
            <person name="Turgeon B."/>
            <person name="Goodwin S."/>
            <person name="Spatafora J."/>
            <person name="Crous P."/>
            <person name="Grigoriev I."/>
        </authorList>
    </citation>
    <scope>NUCLEOTIDE SEQUENCE</scope>
    <source>
        <strain evidence="3">SCOH1-5</strain>
    </source>
</reference>
<gene>
    <name evidence="3" type="ORF">CERZMDRAFT_99789</name>
</gene>
<feature type="region of interest" description="Disordered" evidence="1">
    <location>
        <begin position="1"/>
        <end position="97"/>
    </location>
</feature>
<feature type="compositionally biased region" description="Low complexity" evidence="1">
    <location>
        <begin position="218"/>
        <end position="242"/>
    </location>
</feature>
<sequence>MCRRKSESKESWQTQRSRSSSPEHEVLFEGRRKPTLPTTSPPQQPLLTDSAATTGASTARAASSRTFNQQAPQSGGFVFSPQATSFQPPHGKYDYEQAILDLPQQQVYAEPNDTKTHISDVDAELLARLRAQLRQSDGGAPAPDHDSKKGVAPAAPSGNLDNDEQKLLHLKPPRHVLLKQQEQKKLLNKPSSTYTWAPISPFDRHVLPSDAPWEPDLSTSSKFNSTFSNPAKSARSSVSKASTRLAAQQASDAKGDEEPMTWETLPRAEDLPVSMPFGKKMLEKNGWKEGEGLGKKGEGRSKVVDLRLEGGVREVGQRGGVGS</sequence>
<feature type="compositionally biased region" description="Basic and acidic residues" evidence="1">
    <location>
        <begin position="21"/>
        <end position="32"/>
    </location>
</feature>
<dbReference type="GO" id="GO:0003676">
    <property type="term" value="F:nucleic acid binding"/>
    <property type="evidence" value="ECO:0007669"/>
    <property type="project" value="InterPro"/>
</dbReference>
<dbReference type="Proteomes" id="UP000799539">
    <property type="component" value="Unassembled WGS sequence"/>
</dbReference>
<evidence type="ECO:0000313" key="4">
    <source>
        <dbReference type="Proteomes" id="UP000799539"/>
    </source>
</evidence>
<dbReference type="OrthoDB" id="3649975at2759"/>
<evidence type="ECO:0000256" key="1">
    <source>
        <dbReference type="SAM" id="MobiDB-lite"/>
    </source>
</evidence>
<evidence type="ECO:0000313" key="3">
    <source>
        <dbReference type="EMBL" id="KAF2210095.1"/>
    </source>
</evidence>
<accession>A0A6A6F9T5</accession>
<evidence type="ECO:0000259" key="2">
    <source>
        <dbReference type="PROSITE" id="PS50174"/>
    </source>
</evidence>
<organism evidence="3 4">
    <name type="scientific">Cercospora zeae-maydis SCOH1-5</name>
    <dbReference type="NCBI Taxonomy" id="717836"/>
    <lineage>
        <taxon>Eukaryota</taxon>
        <taxon>Fungi</taxon>
        <taxon>Dikarya</taxon>
        <taxon>Ascomycota</taxon>
        <taxon>Pezizomycotina</taxon>
        <taxon>Dothideomycetes</taxon>
        <taxon>Dothideomycetidae</taxon>
        <taxon>Mycosphaerellales</taxon>
        <taxon>Mycosphaerellaceae</taxon>
        <taxon>Cercospora</taxon>
    </lineage>
</organism>
<feature type="domain" description="G-patch" evidence="2">
    <location>
        <begin position="274"/>
        <end position="323"/>
    </location>
</feature>
<dbReference type="Pfam" id="PF01585">
    <property type="entry name" value="G-patch"/>
    <property type="match status" value="1"/>
</dbReference>
<dbReference type="InterPro" id="IPR000467">
    <property type="entry name" value="G_patch_dom"/>
</dbReference>